<accession>A0A401YQU9</accession>
<evidence type="ECO:0000313" key="2">
    <source>
        <dbReference type="EMBL" id="GCD96937.1"/>
    </source>
</evidence>
<proteinExistence type="predicted"/>
<sequence>MLSPGGHAVLGTGVLLSGLGWGLGYPEAVDLGAACLLAVVLAAAWAYPRQSIRARREVVPAKVARGDPTEGVVVLSNTGTRTVRGLRAEDFVAGEPVYPVALPPVPPGGQVRARYPLPSHRRGRVPVGPMHLIRGDPLGLGRHARVHGDIETLLVRPRTVPLPVLPAGRTHHLEGPTSDTAQDGTLTFHSLREYVLGDDLRRVHWKSTARMGSMMVRRMVDVSLPVTTVVLDTDPSAYEDRGGPPVFEVAVDAAASVACAVARHHFPLRFLTGAGPLDDDRGRGPDAGRILDLLALVETDPGHTLAAALDALERLRPTDTLVVVTGTTATIGPNRLGRLGRRYDRVVVIRIAPAHHRHPAPSALPPGVVGMDVTGLDELGVAWRAEAQR</sequence>
<feature type="domain" description="DUF58" evidence="1">
    <location>
        <begin position="191"/>
        <end position="351"/>
    </location>
</feature>
<name>A0A401YQU9_9ACTN</name>
<gene>
    <name evidence="2" type="ORF">EHYA_04624</name>
</gene>
<keyword evidence="3" id="KW-1185">Reference proteome</keyword>
<reference evidence="2 3" key="1">
    <citation type="submission" date="2018-12" db="EMBL/GenBank/DDBJ databases">
        <title>Draft genome sequence of Embleya hyalina NBRC 13850T.</title>
        <authorList>
            <person name="Komaki H."/>
            <person name="Hosoyama A."/>
            <person name="Kimura A."/>
            <person name="Ichikawa N."/>
            <person name="Tamura T."/>
        </authorList>
    </citation>
    <scope>NUCLEOTIDE SEQUENCE [LARGE SCALE GENOMIC DNA]</scope>
    <source>
        <strain evidence="2 3">NBRC 13850</strain>
    </source>
</reference>
<evidence type="ECO:0000259" key="1">
    <source>
        <dbReference type="Pfam" id="PF01882"/>
    </source>
</evidence>
<protein>
    <recommendedName>
        <fullName evidence="1">DUF58 domain-containing protein</fullName>
    </recommendedName>
</protein>
<dbReference type="RefSeq" id="WP_126638962.1">
    <property type="nucleotide sequence ID" value="NZ_BIFH01000022.1"/>
</dbReference>
<dbReference type="InterPro" id="IPR002881">
    <property type="entry name" value="DUF58"/>
</dbReference>
<organism evidence="2 3">
    <name type="scientific">Embleya hyalina</name>
    <dbReference type="NCBI Taxonomy" id="516124"/>
    <lineage>
        <taxon>Bacteria</taxon>
        <taxon>Bacillati</taxon>
        <taxon>Actinomycetota</taxon>
        <taxon>Actinomycetes</taxon>
        <taxon>Kitasatosporales</taxon>
        <taxon>Streptomycetaceae</taxon>
        <taxon>Embleya</taxon>
    </lineage>
</organism>
<evidence type="ECO:0000313" key="3">
    <source>
        <dbReference type="Proteomes" id="UP000286931"/>
    </source>
</evidence>
<dbReference type="OrthoDB" id="9812729at2"/>
<dbReference type="EMBL" id="BIFH01000022">
    <property type="protein sequence ID" value="GCD96937.1"/>
    <property type="molecule type" value="Genomic_DNA"/>
</dbReference>
<dbReference type="PANTHER" id="PTHR34351:SF1">
    <property type="entry name" value="SLR1927 PROTEIN"/>
    <property type="match status" value="1"/>
</dbReference>
<dbReference type="PANTHER" id="PTHR34351">
    <property type="entry name" value="SLR1927 PROTEIN-RELATED"/>
    <property type="match status" value="1"/>
</dbReference>
<dbReference type="AlphaFoldDB" id="A0A401YQU9"/>
<comment type="caution">
    <text evidence="2">The sequence shown here is derived from an EMBL/GenBank/DDBJ whole genome shotgun (WGS) entry which is preliminary data.</text>
</comment>
<dbReference type="Pfam" id="PF01882">
    <property type="entry name" value="DUF58"/>
    <property type="match status" value="1"/>
</dbReference>
<dbReference type="Proteomes" id="UP000286931">
    <property type="component" value="Unassembled WGS sequence"/>
</dbReference>